<sequence>MPEPEIHSSYIPLEEGIRHLQSKQYKKAWQCFEENANLGNLKAKYWQGYYLYHEYSFVIQYIEKEKQLYKEAANSDHSDAQYQYVALLLQDLKKEENNKKE</sequence>
<evidence type="ECO:0000313" key="1">
    <source>
        <dbReference type="EMBL" id="KAF0366313.1"/>
    </source>
</evidence>
<dbReference type="EMBL" id="WTPW01002777">
    <property type="protein sequence ID" value="KAF0366313.1"/>
    <property type="molecule type" value="Genomic_DNA"/>
</dbReference>
<keyword evidence="1" id="KW-0808">Transferase</keyword>
<dbReference type="SUPFAM" id="SSF81901">
    <property type="entry name" value="HCP-like"/>
    <property type="match status" value="1"/>
</dbReference>
<keyword evidence="1" id="KW-0418">Kinase</keyword>
<protein>
    <submittedName>
        <fullName evidence="1">Kinase-like protein</fullName>
    </submittedName>
</protein>
<dbReference type="OrthoDB" id="2425612at2759"/>
<dbReference type="GO" id="GO:0016301">
    <property type="term" value="F:kinase activity"/>
    <property type="evidence" value="ECO:0007669"/>
    <property type="project" value="UniProtKB-KW"/>
</dbReference>
<dbReference type="AlphaFoldDB" id="A0A8H3WZM6"/>
<gene>
    <name evidence="1" type="ORF">F8M41_013646</name>
</gene>
<reference evidence="1 2" key="1">
    <citation type="journal article" date="2019" name="Environ. Microbiol.">
        <title>At the nexus of three kingdoms: the genome of the mycorrhizal fungus Gigaspora margarita provides insights into plant, endobacterial and fungal interactions.</title>
        <authorList>
            <person name="Venice F."/>
            <person name="Ghignone S."/>
            <person name="Salvioli di Fossalunga A."/>
            <person name="Amselem J."/>
            <person name="Novero M."/>
            <person name="Xianan X."/>
            <person name="Sedzielewska Toro K."/>
            <person name="Morin E."/>
            <person name="Lipzen A."/>
            <person name="Grigoriev I.V."/>
            <person name="Henrissat B."/>
            <person name="Martin F.M."/>
            <person name="Bonfante P."/>
        </authorList>
    </citation>
    <scope>NUCLEOTIDE SEQUENCE [LARGE SCALE GENOMIC DNA]</scope>
    <source>
        <strain evidence="1 2">BEG34</strain>
    </source>
</reference>
<evidence type="ECO:0000313" key="2">
    <source>
        <dbReference type="Proteomes" id="UP000439903"/>
    </source>
</evidence>
<dbReference type="Proteomes" id="UP000439903">
    <property type="component" value="Unassembled WGS sequence"/>
</dbReference>
<keyword evidence="2" id="KW-1185">Reference proteome</keyword>
<dbReference type="Gene3D" id="1.25.40.10">
    <property type="entry name" value="Tetratricopeptide repeat domain"/>
    <property type="match status" value="1"/>
</dbReference>
<accession>A0A8H3WZM6</accession>
<dbReference type="InterPro" id="IPR011990">
    <property type="entry name" value="TPR-like_helical_dom_sf"/>
</dbReference>
<organism evidence="1 2">
    <name type="scientific">Gigaspora margarita</name>
    <dbReference type="NCBI Taxonomy" id="4874"/>
    <lineage>
        <taxon>Eukaryota</taxon>
        <taxon>Fungi</taxon>
        <taxon>Fungi incertae sedis</taxon>
        <taxon>Mucoromycota</taxon>
        <taxon>Glomeromycotina</taxon>
        <taxon>Glomeromycetes</taxon>
        <taxon>Diversisporales</taxon>
        <taxon>Gigasporaceae</taxon>
        <taxon>Gigaspora</taxon>
    </lineage>
</organism>
<name>A0A8H3WZM6_GIGMA</name>
<comment type="caution">
    <text evidence="1">The sequence shown here is derived from an EMBL/GenBank/DDBJ whole genome shotgun (WGS) entry which is preliminary data.</text>
</comment>
<proteinExistence type="predicted"/>